<dbReference type="Proteomes" id="UP000824120">
    <property type="component" value="Chromosome 8"/>
</dbReference>
<organism evidence="1 2">
    <name type="scientific">Solanum commersonii</name>
    <name type="common">Commerson's wild potato</name>
    <name type="synonym">Commerson's nightshade</name>
    <dbReference type="NCBI Taxonomy" id="4109"/>
    <lineage>
        <taxon>Eukaryota</taxon>
        <taxon>Viridiplantae</taxon>
        <taxon>Streptophyta</taxon>
        <taxon>Embryophyta</taxon>
        <taxon>Tracheophyta</taxon>
        <taxon>Spermatophyta</taxon>
        <taxon>Magnoliopsida</taxon>
        <taxon>eudicotyledons</taxon>
        <taxon>Gunneridae</taxon>
        <taxon>Pentapetalae</taxon>
        <taxon>asterids</taxon>
        <taxon>lamiids</taxon>
        <taxon>Solanales</taxon>
        <taxon>Solanaceae</taxon>
        <taxon>Solanoideae</taxon>
        <taxon>Solaneae</taxon>
        <taxon>Solanum</taxon>
    </lineage>
</organism>
<sequence>MAITLAPKMPGAEEMKAVMGKLVDEQQMTFLKGRPIMDVGETEDTWNLVQLDIEILEDMGYSTLWISWIRFYISNVKSSLVINGNTKGFFNHQGS</sequence>
<gene>
    <name evidence="1" type="ORF">H5410_041283</name>
</gene>
<comment type="caution">
    <text evidence="1">The sequence shown here is derived from an EMBL/GenBank/DDBJ whole genome shotgun (WGS) entry which is preliminary data.</text>
</comment>
<keyword evidence="2" id="KW-1185">Reference proteome</keyword>
<proteinExistence type="predicted"/>
<reference evidence="1 2" key="1">
    <citation type="submission" date="2020-09" db="EMBL/GenBank/DDBJ databases">
        <title>De no assembly of potato wild relative species, Solanum commersonii.</title>
        <authorList>
            <person name="Cho K."/>
        </authorList>
    </citation>
    <scope>NUCLEOTIDE SEQUENCE [LARGE SCALE GENOMIC DNA]</scope>
    <source>
        <strain evidence="1">LZ3.2</strain>
        <tissue evidence="1">Leaf</tissue>
    </source>
</reference>
<dbReference type="OrthoDB" id="1303668at2759"/>
<accession>A0A9J5XRE0</accession>
<evidence type="ECO:0000313" key="1">
    <source>
        <dbReference type="EMBL" id="KAG5590769.1"/>
    </source>
</evidence>
<dbReference type="EMBL" id="JACXVP010000008">
    <property type="protein sequence ID" value="KAG5590769.1"/>
    <property type="molecule type" value="Genomic_DNA"/>
</dbReference>
<name>A0A9J5XRE0_SOLCO</name>
<protein>
    <submittedName>
        <fullName evidence="1">Uncharacterized protein</fullName>
    </submittedName>
</protein>
<dbReference type="AlphaFoldDB" id="A0A9J5XRE0"/>
<evidence type="ECO:0000313" key="2">
    <source>
        <dbReference type="Proteomes" id="UP000824120"/>
    </source>
</evidence>